<evidence type="ECO:0000313" key="4">
    <source>
        <dbReference type="Proteomes" id="UP000094329"/>
    </source>
</evidence>
<gene>
    <name evidence="3" type="ORF">BGC07_16320</name>
</gene>
<dbReference type="Pfam" id="PF02195">
    <property type="entry name" value="ParB_N"/>
    <property type="match status" value="1"/>
</dbReference>
<evidence type="ECO:0000259" key="2">
    <source>
        <dbReference type="SMART" id="SM00470"/>
    </source>
</evidence>
<dbReference type="Gene3D" id="3.90.1530.30">
    <property type="match status" value="1"/>
</dbReference>
<dbReference type="InterPro" id="IPR050336">
    <property type="entry name" value="Chromosome_partition/occlusion"/>
</dbReference>
<comment type="caution">
    <text evidence="3">The sequence shown here is derived from an EMBL/GenBank/DDBJ whole genome shotgun (WGS) entry which is preliminary data.</text>
</comment>
<dbReference type="Gene3D" id="6.10.250.140">
    <property type="match status" value="1"/>
</dbReference>
<dbReference type="InterPro" id="IPR013741">
    <property type="entry name" value="KorB_domain"/>
</dbReference>
<dbReference type="PANTHER" id="PTHR33375:SF1">
    <property type="entry name" value="CHROMOSOME-PARTITIONING PROTEIN PARB-RELATED"/>
    <property type="match status" value="1"/>
</dbReference>
<evidence type="ECO:0000313" key="3">
    <source>
        <dbReference type="EMBL" id="ODN41335.1"/>
    </source>
</evidence>
<sequence>MLELSEDDIDLNEFLFDKTPSHTRTVMMIETDHILTKKQVRKSFEKIDELAASIQKLGIQQPIIVYPCDGRGRFTIKCGERRWRAAKHIGLKRVPVIVDSTVVNEPEMVVAELVENTQREPLTALEIAHALDALYVHGLTHEEIGLEIGKSRQYVTKHLRLLDMPQCIMSLYDRGIVKDVSTLNSLLCAYEIDEARTQRLCEQSTSGISRHQAQLFCKGLKLEKEKTMEKQPLIKAQPLKKELASYPSLKKEIPPNKNTIPLNTVEVELSDGRRVKYVPHIPSEFYGLDESGNQIKVTASSIVRVRKPAKKKSVSIPQKSQLDLL</sequence>
<proteinExistence type="inferred from homology"/>
<organism evidence="3 4">
    <name type="scientific">Piscirickettsia litoralis</name>
    <dbReference type="NCBI Taxonomy" id="1891921"/>
    <lineage>
        <taxon>Bacteria</taxon>
        <taxon>Pseudomonadati</taxon>
        <taxon>Pseudomonadota</taxon>
        <taxon>Gammaproteobacteria</taxon>
        <taxon>Thiotrichales</taxon>
        <taxon>Piscirickettsiaceae</taxon>
        <taxon>Piscirickettsia</taxon>
    </lineage>
</organism>
<comment type="similarity">
    <text evidence="1">Belongs to the ParB family.</text>
</comment>
<dbReference type="InterPro" id="IPR036086">
    <property type="entry name" value="ParB/Sulfiredoxin_sf"/>
</dbReference>
<dbReference type="Gene3D" id="1.10.10.730">
    <property type="entry name" value="KorB DNA-binding domain"/>
    <property type="match status" value="1"/>
</dbReference>
<dbReference type="EMBL" id="MDTU01000003">
    <property type="protein sequence ID" value="ODN41335.1"/>
    <property type="molecule type" value="Genomic_DNA"/>
</dbReference>
<dbReference type="InterPro" id="IPR042075">
    <property type="entry name" value="KorB_DNA-db"/>
</dbReference>
<dbReference type="Proteomes" id="UP000094329">
    <property type="component" value="Unassembled WGS sequence"/>
</dbReference>
<evidence type="ECO:0000256" key="1">
    <source>
        <dbReference type="ARBA" id="ARBA00006295"/>
    </source>
</evidence>
<keyword evidence="4" id="KW-1185">Reference proteome</keyword>
<accession>A0ABX3A1L1</accession>
<feature type="domain" description="ParB-like N-terminal" evidence="2">
    <location>
        <begin position="27"/>
        <end position="117"/>
    </location>
</feature>
<dbReference type="InterPro" id="IPR003115">
    <property type="entry name" value="ParB_N"/>
</dbReference>
<protein>
    <recommendedName>
        <fullName evidence="2">ParB-like N-terminal domain-containing protein</fullName>
    </recommendedName>
</protein>
<reference evidence="3 4" key="1">
    <citation type="submission" date="2016-08" db="EMBL/GenBank/DDBJ databases">
        <title>Draft genome sequence of Candidatus Piscirickettsia litoralis, from seawater.</title>
        <authorList>
            <person name="Wan X."/>
            <person name="Lee A.J."/>
            <person name="Hou S."/>
            <person name="Donachie S.P."/>
        </authorList>
    </citation>
    <scope>NUCLEOTIDE SEQUENCE [LARGE SCALE GENOMIC DNA]</scope>
    <source>
        <strain evidence="3 4">Y2</strain>
    </source>
</reference>
<dbReference type="SUPFAM" id="SSF110849">
    <property type="entry name" value="ParB/Sulfiredoxin"/>
    <property type="match status" value="1"/>
</dbReference>
<dbReference type="SMART" id="SM00470">
    <property type="entry name" value="ParB"/>
    <property type="match status" value="1"/>
</dbReference>
<name>A0ABX3A1L1_9GAMM</name>
<dbReference type="RefSeq" id="WP_069314128.1">
    <property type="nucleotide sequence ID" value="NZ_MDTU01000003.1"/>
</dbReference>
<dbReference type="PANTHER" id="PTHR33375">
    <property type="entry name" value="CHROMOSOME-PARTITIONING PROTEIN PARB-RELATED"/>
    <property type="match status" value="1"/>
</dbReference>
<dbReference type="InterPro" id="IPR004437">
    <property type="entry name" value="ParB/RepB/Spo0J"/>
</dbReference>
<dbReference type="NCBIfam" id="TIGR00180">
    <property type="entry name" value="parB_part"/>
    <property type="match status" value="1"/>
</dbReference>
<dbReference type="Pfam" id="PF08535">
    <property type="entry name" value="KorB"/>
    <property type="match status" value="1"/>
</dbReference>